<reference evidence="3 4" key="1">
    <citation type="submission" date="2011-04" db="EMBL/GenBank/DDBJ databases">
        <title>The Genome Sequence of Dysgonomonas mossii DSM 22836.</title>
        <authorList>
            <consortium name="The Broad Institute Genome Sequencing Platform"/>
            <person name="Earl A."/>
            <person name="Ward D."/>
            <person name="Feldgarden M."/>
            <person name="Gevers D."/>
            <person name="Pudlo N."/>
            <person name="Martens E."/>
            <person name="Allen-Vercoe E."/>
            <person name="Young S.K."/>
            <person name="Zeng Q."/>
            <person name="Gargeya S."/>
            <person name="Fitzgerald M."/>
            <person name="Haas B."/>
            <person name="Abouelleil A."/>
            <person name="Alvarado L."/>
            <person name="Arachchi H.M."/>
            <person name="Berlin A."/>
            <person name="Brown A."/>
            <person name="Chapman S.B."/>
            <person name="Chen Z."/>
            <person name="Dunbar C."/>
            <person name="Freedman E."/>
            <person name="Gearin G."/>
            <person name="Gellesch M."/>
            <person name="Goldberg J."/>
            <person name="Griggs A."/>
            <person name="Gujja S."/>
            <person name="Heiman D."/>
            <person name="Howarth C."/>
            <person name="Larson L."/>
            <person name="Lui A."/>
            <person name="MacDonald P.J.P."/>
            <person name="Mehta T."/>
            <person name="Montmayeur A."/>
            <person name="Murphy C."/>
            <person name="Neiman D."/>
            <person name="Pearson M."/>
            <person name="Priest M."/>
            <person name="Roberts A."/>
            <person name="Saif S."/>
            <person name="Shea T."/>
            <person name="Shenoy N."/>
            <person name="Sisk P."/>
            <person name="Stolte C."/>
            <person name="Sykes S."/>
            <person name="Yandava C."/>
            <person name="Wortman J."/>
            <person name="Nusbaum C."/>
            <person name="Birren B."/>
        </authorList>
    </citation>
    <scope>NUCLEOTIDE SEQUENCE [LARGE SCALE GENOMIC DNA]</scope>
    <source>
        <strain evidence="3 4">DSM 22836</strain>
    </source>
</reference>
<evidence type="ECO:0000256" key="1">
    <source>
        <dbReference type="SAM" id="Coils"/>
    </source>
</evidence>
<dbReference type="HOGENOM" id="CLU_133781_2_2_10"/>
<dbReference type="AlphaFoldDB" id="F8WXN1"/>
<protein>
    <recommendedName>
        <fullName evidence="2">Helix-turn-helix domain-containing protein</fullName>
    </recommendedName>
</protein>
<dbReference type="Pfam" id="PF12728">
    <property type="entry name" value="HTH_17"/>
    <property type="match status" value="1"/>
</dbReference>
<dbReference type="OrthoDB" id="768005at2"/>
<dbReference type="InterPro" id="IPR041657">
    <property type="entry name" value="HTH_17"/>
</dbReference>
<gene>
    <name evidence="3" type="ORF">HMPREF9456_00766</name>
</gene>
<sequence length="103" mass="12770">MSDEEFEQWMNRLWAKIESLEKRIDQMLNRQNVLSGEILLDNQDLCFQLKVSKRSLQRYRSEGKLKYKQIEQKTYYYKSDIEEFLRKYMQEIDKDREENTSEE</sequence>
<dbReference type="RefSeq" id="WP_006842137.1">
    <property type="nucleotide sequence ID" value="NZ_AQWJ01000002.1"/>
</dbReference>
<proteinExistence type="predicted"/>
<dbReference type="SUPFAM" id="SSF46955">
    <property type="entry name" value="Putative DNA-binding domain"/>
    <property type="match status" value="1"/>
</dbReference>
<dbReference type="InterPro" id="IPR009061">
    <property type="entry name" value="DNA-bd_dom_put_sf"/>
</dbReference>
<comment type="caution">
    <text evidence="3">The sequence shown here is derived from an EMBL/GenBank/DDBJ whole genome shotgun (WGS) entry which is preliminary data.</text>
</comment>
<keyword evidence="1" id="KW-0175">Coiled coil</keyword>
<evidence type="ECO:0000259" key="2">
    <source>
        <dbReference type="Pfam" id="PF12728"/>
    </source>
</evidence>
<evidence type="ECO:0000313" key="4">
    <source>
        <dbReference type="Proteomes" id="UP000006420"/>
    </source>
</evidence>
<name>F8WXN1_9BACT</name>
<dbReference type="GeneID" id="78081443"/>
<feature type="coiled-coil region" evidence="1">
    <location>
        <begin position="10"/>
        <end position="37"/>
    </location>
</feature>
<dbReference type="eggNOG" id="ENOG50333QA">
    <property type="taxonomic scope" value="Bacteria"/>
</dbReference>
<dbReference type="STRING" id="742767.HMPREF9456_00766"/>
<organism evidence="3 4">
    <name type="scientific">Dysgonomonas mossii DSM 22836</name>
    <dbReference type="NCBI Taxonomy" id="742767"/>
    <lineage>
        <taxon>Bacteria</taxon>
        <taxon>Pseudomonadati</taxon>
        <taxon>Bacteroidota</taxon>
        <taxon>Bacteroidia</taxon>
        <taxon>Bacteroidales</taxon>
        <taxon>Dysgonomonadaceae</taxon>
        <taxon>Dysgonomonas</taxon>
    </lineage>
</organism>
<dbReference type="PANTHER" id="PTHR34585:SF22">
    <property type="entry name" value="HELIX-TURN-HELIX DOMAIN-CONTAINING PROTEIN"/>
    <property type="match status" value="1"/>
</dbReference>
<accession>F8WXN1</accession>
<dbReference type="Proteomes" id="UP000006420">
    <property type="component" value="Unassembled WGS sequence"/>
</dbReference>
<feature type="domain" description="Helix-turn-helix" evidence="2">
    <location>
        <begin position="39"/>
        <end position="87"/>
    </location>
</feature>
<dbReference type="EMBL" id="ADLW01000003">
    <property type="protein sequence ID" value="EGK04439.1"/>
    <property type="molecule type" value="Genomic_DNA"/>
</dbReference>
<keyword evidence="4" id="KW-1185">Reference proteome</keyword>
<dbReference type="PANTHER" id="PTHR34585">
    <property type="match status" value="1"/>
</dbReference>
<evidence type="ECO:0000313" key="3">
    <source>
        <dbReference type="EMBL" id="EGK04439.1"/>
    </source>
</evidence>